<accession>A0ACC1BUP0</accession>
<proteinExistence type="predicted"/>
<evidence type="ECO:0000313" key="1">
    <source>
        <dbReference type="EMBL" id="KAJ0102862.1"/>
    </source>
</evidence>
<organism evidence="1 2">
    <name type="scientific">Pistacia atlantica</name>
    <dbReference type="NCBI Taxonomy" id="434234"/>
    <lineage>
        <taxon>Eukaryota</taxon>
        <taxon>Viridiplantae</taxon>
        <taxon>Streptophyta</taxon>
        <taxon>Embryophyta</taxon>
        <taxon>Tracheophyta</taxon>
        <taxon>Spermatophyta</taxon>
        <taxon>Magnoliopsida</taxon>
        <taxon>eudicotyledons</taxon>
        <taxon>Gunneridae</taxon>
        <taxon>Pentapetalae</taxon>
        <taxon>rosids</taxon>
        <taxon>malvids</taxon>
        <taxon>Sapindales</taxon>
        <taxon>Anacardiaceae</taxon>
        <taxon>Pistacia</taxon>
    </lineage>
</organism>
<sequence length="209" mass="24654">MLNAMSDALFDIYQGVPIARELWEKLETKYMQEDATSKKFLVSRFNSYKEIERILNHFKMHKMLMDETIIVSSIINKLPPSWRDFRRSLKHEKDDIALDDLAKSLRVEEEFCLQDELKEQSVLDSKIHMVEEKQTSNFVNKRVFHGPGVGHKSKKPKKEAKCFFCGKHGHFKKDCQFWKKKKEKYSTSVENENLVAMVYNINLLEDNST</sequence>
<reference evidence="2" key="1">
    <citation type="journal article" date="2023" name="G3 (Bethesda)">
        <title>Genome assembly and association tests identify interacting loci associated with vigor, precocity, and sex in interspecific pistachio rootstocks.</title>
        <authorList>
            <person name="Palmer W."/>
            <person name="Jacygrad E."/>
            <person name="Sagayaradj S."/>
            <person name="Cavanaugh K."/>
            <person name="Han R."/>
            <person name="Bertier L."/>
            <person name="Beede B."/>
            <person name="Kafkas S."/>
            <person name="Golino D."/>
            <person name="Preece J."/>
            <person name="Michelmore R."/>
        </authorList>
    </citation>
    <scope>NUCLEOTIDE SEQUENCE [LARGE SCALE GENOMIC DNA]</scope>
</reference>
<dbReference type="EMBL" id="CM047899">
    <property type="protein sequence ID" value="KAJ0102862.1"/>
    <property type="molecule type" value="Genomic_DNA"/>
</dbReference>
<gene>
    <name evidence="1" type="ORF">Patl1_04580</name>
</gene>
<dbReference type="Proteomes" id="UP001164250">
    <property type="component" value="Chromosome 3"/>
</dbReference>
<keyword evidence="2" id="KW-1185">Reference proteome</keyword>
<name>A0ACC1BUP0_9ROSI</name>
<comment type="caution">
    <text evidence="1">The sequence shown here is derived from an EMBL/GenBank/DDBJ whole genome shotgun (WGS) entry which is preliminary data.</text>
</comment>
<protein>
    <submittedName>
        <fullName evidence="1">Uncharacterized protein</fullName>
    </submittedName>
</protein>
<evidence type="ECO:0000313" key="2">
    <source>
        <dbReference type="Proteomes" id="UP001164250"/>
    </source>
</evidence>